<evidence type="ECO:0000256" key="6">
    <source>
        <dbReference type="PIRNR" id="PIRNR001123"/>
    </source>
</evidence>
<dbReference type="InterPro" id="IPR023367">
    <property type="entry name" value="Peptidase_M42_dom2"/>
</dbReference>
<evidence type="ECO:0000313" key="8">
    <source>
        <dbReference type="Proteomes" id="UP001179842"/>
    </source>
</evidence>
<reference evidence="7" key="1">
    <citation type="submission" date="2023-04" db="EMBL/GenBank/DDBJ databases">
        <title>Completed genome of Mycoplasma lagogenitalium type strain 12MS.</title>
        <authorList>
            <person name="Spergser J."/>
        </authorList>
    </citation>
    <scope>NUCLEOTIDE SEQUENCE</scope>
    <source>
        <strain evidence="7">12MS</strain>
    </source>
</reference>
<keyword evidence="5" id="KW-0378">Hydrolase</keyword>
<dbReference type="PANTHER" id="PTHR32481">
    <property type="entry name" value="AMINOPEPTIDASE"/>
    <property type="match status" value="1"/>
</dbReference>
<dbReference type="RefSeq" id="WP_280102217.1">
    <property type="nucleotide sequence ID" value="NZ_CP122979.1"/>
</dbReference>
<dbReference type="Gene3D" id="2.40.30.40">
    <property type="entry name" value="Peptidase M42, domain 2"/>
    <property type="match status" value="1"/>
</dbReference>
<keyword evidence="4" id="KW-0479">Metal-binding</keyword>
<dbReference type="PIRSF" id="PIRSF001123">
    <property type="entry name" value="PepA_GA"/>
    <property type="match status" value="1"/>
</dbReference>
<gene>
    <name evidence="7" type="ORF">QEG99_01370</name>
</gene>
<name>A0ABY8LUL0_9BACT</name>
<protein>
    <submittedName>
        <fullName evidence="7">M42 family metallopeptidase</fullName>
    </submittedName>
</protein>
<dbReference type="Proteomes" id="UP001179842">
    <property type="component" value="Chromosome"/>
</dbReference>
<keyword evidence="2" id="KW-0031">Aminopeptidase</keyword>
<dbReference type="Gene3D" id="3.40.630.10">
    <property type="entry name" value="Zn peptidases"/>
    <property type="match status" value="1"/>
</dbReference>
<evidence type="ECO:0000256" key="3">
    <source>
        <dbReference type="ARBA" id="ARBA00022670"/>
    </source>
</evidence>
<sequence>MQDNKKEKLFLRLKQYMEIEGVSRYEDEVVAALKENTKDANVEYSRDRMGSLIMTKKDHHSGPKIMLAAHMDEVGFAVLDILDNGQVRVVTIGGVWPNVVIGTKAKIITSTNKELYGIFGHTSIHILEREKREKSVNIKDLFVDFGFKDKKEAQSQGIEPGDRIYMHGETFKLFNPDLVVGKAMDNRAGVTVIDQIINRLKDEKLPNQPYFVGTVQEEVGTRGAKTSVSMIEPDIAFAIDTGASHDTYGAITGVPKLGAGVAINMQDMETMMHPKLVNVLVDLAKKHNIPVYKYVAQGGGTDAAELQYAKGGAFTVCLSIPQRYLHSPLGVASLSDMEALINLMVEFLKVFDQKMLDSIKYQ</sequence>
<dbReference type="EMBL" id="CP122979">
    <property type="protein sequence ID" value="WGI36914.1"/>
    <property type="molecule type" value="Genomic_DNA"/>
</dbReference>
<dbReference type="SUPFAM" id="SSF101821">
    <property type="entry name" value="Aminopeptidase/glucanase lid domain"/>
    <property type="match status" value="1"/>
</dbReference>
<dbReference type="PANTHER" id="PTHR32481:SF0">
    <property type="entry name" value="AMINOPEPTIDASE YPDE-RELATED"/>
    <property type="match status" value="1"/>
</dbReference>
<evidence type="ECO:0000256" key="1">
    <source>
        <dbReference type="ARBA" id="ARBA00006272"/>
    </source>
</evidence>
<keyword evidence="3" id="KW-0645">Protease</keyword>
<keyword evidence="8" id="KW-1185">Reference proteome</keyword>
<evidence type="ECO:0000256" key="2">
    <source>
        <dbReference type="ARBA" id="ARBA00022438"/>
    </source>
</evidence>
<dbReference type="Pfam" id="PF05343">
    <property type="entry name" value="Peptidase_M42"/>
    <property type="match status" value="1"/>
</dbReference>
<dbReference type="InterPro" id="IPR008007">
    <property type="entry name" value="Peptidase_M42"/>
</dbReference>
<comment type="similarity">
    <text evidence="1 6">Belongs to the peptidase M42 family.</text>
</comment>
<dbReference type="InterPro" id="IPR051464">
    <property type="entry name" value="Peptidase_M42_aminopept"/>
</dbReference>
<dbReference type="CDD" id="cd05656">
    <property type="entry name" value="M42_Frv"/>
    <property type="match status" value="1"/>
</dbReference>
<evidence type="ECO:0000256" key="4">
    <source>
        <dbReference type="ARBA" id="ARBA00022723"/>
    </source>
</evidence>
<organism evidence="7 8">
    <name type="scientific">Mesomycoplasma lagogenitalium</name>
    <dbReference type="NCBI Taxonomy" id="171286"/>
    <lineage>
        <taxon>Bacteria</taxon>
        <taxon>Bacillati</taxon>
        <taxon>Mycoplasmatota</taxon>
        <taxon>Mycoplasmoidales</taxon>
        <taxon>Metamycoplasmataceae</taxon>
        <taxon>Mesomycoplasma</taxon>
    </lineage>
</organism>
<evidence type="ECO:0000256" key="5">
    <source>
        <dbReference type="ARBA" id="ARBA00022801"/>
    </source>
</evidence>
<proteinExistence type="inferred from homology"/>
<accession>A0ABY8LUL0</accession>
<dbReference type="SUPFAM" id="SSF53187">
    <property type="entry name" value="Zn-dependent exopeptidases"/>
    <property type="match status" value="1"/>
</dbReference>
<evidence type="ECO:0000313" key="7">
    <source>
        <dbReference type="EMBL" id="WGI36914.1"/>
    </source>
</evidence>